<feature type="compositionally biased region" description="Gly residues" evidence="1">
    <location>
        <begin position="188"/>
        <end position="198"/>
    </location>
</feature>
<organism evidence="3 4">
    <name type="scientific">Alsobacter soli</name>
    <dbReference type="NCBI Taxonomy" id="2109933"/>
    <lineage>
        <taxon>Bacteria</taxon>
        <taxon>Pseudomonadati</taxon>
        <taxon>Pseudomonadota</taxon>
        <taxon>Alphaproteobacteria</taxon>
        <taxon>Hyphomicrobiales</taxon>
        <taxon>Alsobacteraceae</taxon>
        <taxon>Alsobacter</taxon>
    </lineage>
</organism>
<feature type="region of interest" description="Disordered" evidence="1">
    <location>
        <begin position="21"/>
        <end position="91"/>
    </location>
</feature>
<proteinExistence type="predicted"/>
<feature type="compositionally biased region" description="Basic and acidic residues" evidence="1">
    <location>
        <begin position="22"/>
        <end position="32"/>
    </location>
</feature>
<dbReference type="RefSeq" id="WP_106338849.1">
    <property type="nucleotide sequence ID" value="NZ_PVZS01000026.1"/>
</dbReference>
<evidence type="ECO:0000313" key="4">
    <source>
        <dbReference type="Proteomes" id="UP000239772"/>
    </source>
</evidence>
<keyword evidence="2" id="KW-0732">Signal</keyword>
<keyword evidence="4" id="KW-1185">Reference proteome</keyword>
<dbReference type="Proteomes" id="UP000239772">
    <property type="component" value="Unassembled WGS sequence"/>
</dbReference>
<feature type="compositionally biased region" description="Basic and acidic residues" evidence="1">
    <location>
        <begin position="39"/>
        <end position="84"/>
    </location>
</feature>
<sequence length="198" mass="21052">MRRMIILAGALACLPMAAHAQSDGRDWDRRGDWMQQTGDRGDWRDSSDRDRFDRGRGMEESRDARSGWRDQGRSRDGEDEDHGRGGMGMGMDHEEMMRMHHRMMRQGMGMGMGGMGRAGASFMLRAGDVRLGVRCSPSETMKACVDAATDLMDRAKTLSTGGMSGSSSTTAPSTSGSGAGTPGSTSPGTGGGAAAPKP</sequence>
<evidence type="ECO:0000256" key="2">
    <source>
        <dbReference type="SAM" id="SignalP"/>
    </source>
</evidence>
<feature type="compositionally biased region" description="Low complexity" evidence="1">
    <location>
        <begin position="159"/>
        <end position="187"/>
    </location>
</feature>
<accession>A0A2T1HNZ2</accession>
<dbReference type="AlphaFoldDB" id="A0A2T1HNZ2"/>
<feature type="signal peptide" evidence="2">
    <location>
        <begin position="1"/>
        <end position="20"/>
    </location>
</feature>
<feature type="chain" id="PRO_5015516968" evidence="2">
    <location>
        <begin position="21"/>
        <end position="198"/>
    </location>
</feature>
<evidence type="ECO:0000313" key="3">
    <source>
        <dbReference type="EMBL" id="PSC03378.1"/>
    </source>
</evidence>
<dbReference type="OrthoDB" id="8021488at2"/>
<comment type="caution">
    <text evidence="3">The sequence shown here is derived from an EMBL/GenBank/DDBJ whole genome shotgun (WGS) entry which is preliminary data.</text>
</comment>
<dbReference type="EMBL" id="PVZS01000026">
    <property type="protein sequence ID" value="PSC03378.1"/>
    <property type="molecule type" value="Genomic_DNA"/>
</dbReference>
<gene>
    <name evidence="3" type="ORF">SLNSH_19110</name>
</gene>
<protein>
    <submittedName>
        <fullName evidence="3">Uncharacterized protein</fullName>
    </submittedName>
</protein>
<reference evidence="4" key="1">
    <citation type="submission" date="2018-03" db="EMBL/GenBank/DDBJ databases">
        <authorList>
            <person name="Sun L."/>
            <person name="Liu H."/>
            <person name="Chen W."/>
            <person name="Huang K."/>
            <person name="Liu W."/>
            <person name="Gao X."/>
        </authorList>
    </citation>
    <scope>NUCLEOTIDE SEQUENCE [LARGE SCALE GENOMIC DNA]</scope>
    <source>
        <strain evidence="4">SH9</strain>
    </source>
</reference>
<feature type="region of interest" description="Disordered" evidence="1">
    <location>
        <begin position="156"/>
        <end position="198"/>
    </location>
</feature>
<evidence type="ECO:0000256" key="1">
    <source>
        <dbReference type="SAM" id="MobiDB-lite"/>
    </source>
</evidence>
<name>A0A2T1HNZ2_9HYPH</name>